<dbReference type="GO" id="GO:0016020">
    <property type="term" value="C:membrane"/>
    <property type="evidence" value="ECO:0007669"/>
    <property type="project" value="UniProtKB-SubCell"/>
</dbReference>
<dbReference type="OrthoDB" id="9802919at2"/>
<keyword evidence="7" id="KW-0645">Protease</keyword>
<dbReference type="Proteomes" id="UP000199513">
    <property type="component" value="Unassembled WGS sequence"/>
</dbReference>
<dbReference type="PANTHER" id="PTHR43390">
    <property type="entry name" value="SIGNAL PEPTIDASE I"/>
    <property type="match status" value="1"/>
</dbReference>
<evidence type="ECO:0000256" key="2">
    <source>
        <dbReference type="ARBA" id="ARBA00009370"/>
    </source>
</evidence>
<dbReference type="InterPro" id="IPR036286">
    <property type="entry name" value="LexA/Signal_pep-like_sf"/>
</dbReference>
<dbReference type="EMBL" id="FONY01000009">
    <property type="protein sequence ID" value="SFE89291.1"/>
    <property type="molecule type" value="Genomic_DNA"/>
</dbReference>
<dbReference type="InterPro" id="IPR019533">
    <property type="entry name" value="Peptidase_S26"/>
</dbReference>
<keyword evidence="10" id="KW-1185">Reference proteome</keyword>
<feature type="transmembrane region" description="Helical" evidence="7">
    <location>
        <begin position="28"/>
        <end position="46"/>
    </location>
</feature>
<evidence type="ECO:0000259" key="8">
    <source>
        <dbReference type="Pfam" id="PF10502"/>
    </source>
</evidence>
<dbReference type="NCBIfam" id="TIGR02227">
    <property type="entry name" value="sigpep_I_bact"/>
    <property type="match status" value="1"/>
</dbReference>
<gene>
    <name evidence="9" type="ORF">SAMN04488541_100961</name>
</gene>
<keyword evidence="7" id="KW-0472">Membrane</keyword>
<dbReference type="InterPro" id="IPR019758">
    <property type="entry name" value="Pept_S26A_signal_pept_1_CS"/>
</dbReference>
<dbReference type="GO" id="GO:0006465">
    <property type="term" value="P:signal peptide processing"/>
    <property type="evidence" value="ECO:0007669"/>
    <property type="project" value="InterPro"/>
</dbReference>
<evidence type="ECO:0000313" key="9">
    <source>
        <dbReference type="EMBL" id="SFE89291.1"/>
    </source>
</evidence>
<evidence type="ECO:0000256" key="6">
    <source>
        <dbReference type="PIRSR" id="PIRSR600223-1"/>
    </source>
</evidence>
<dbReference type="GO" id="GO:0004252">
    <property type="term" value="F:serine-type endopeptidase activity"/>
    <property type="evidence" value="ECO:0007669"/>
    <property type="project" value="InterPro"/>
</dbReference>
<keyword evidence="7" id="KW-1133">Transmembrane helix</keyword>
<sequence length="361" mass="42548">MKGKLLQKHTIREVAHAQKLPPFKVSKASCLAIYTTILLCLFRIFVAENFSIPGASMEGTLTKGDQVICSNIHYGKRILLPFDLPLFYQDKNNLYHQIFPSYWRFFGLRKIQRNDMLVFNFPADLEKDIENKQHYIKRCIALPGDTFEIRDRKVYINDLLLEEVYEPQFSFLVKTQAEIDEKVFQQFGIQEFYKKEYGYLIYATEQNAKKLSSIRSITMVMPNTLPKGMKGTFILPPAAQFNWNRDNFGKLVIPFKGMTIKATAENLALYQHIILNYEGLKKVKIENDRLFINGKELFQYTFKQNYYFTLGDNRHNSYDSRYWGLLPEDHIVGKPIMIAYSYNPNKGIFAIRWERLWKWID</sequence>
<evidence type="ECO:0000256" key="1">
    <source>
        <dbReference type="ARBA" id="ARBA00000677"/>
    </source>
</evidence>
<evidence type="ECO:0000256" key="5">
    <source>
        <dbReference type="ARBA" id="ARBA00022801"/>
    </source>
</evidence>
<dbReference type="Pfam" id="PF10502">
    <property type="entry name" value="Peptidase_S26"/>
    <property type="match status" value="2"/>
</dbReference>
<feature type="domain" description="Peptidase S26" evidence="8">
    <location>
        <begin position="33"/>
        <end position="168"/>
    </location>
</feature>
<comment type="subcellular location">
    <subcellularLocation>
        <location evidence="7">Membrane</location>
        <topology evidence="7">Single-pass type II membrane protein</topology>
    </subcellularLocation>
</comment>
<dbReference type="STRING" id="1003.SAMN04488541_100961"/>
<organism evidence="9 10">
    <name type="scientific">Thermoflexibacter ruber</name>
    <dbReference type="NCBI Taxonomy" id="1003"/>
    <lineage>
        <taxon>Bacteria</taxon>
        <taxon>Pseudomonadati</taxon>
        <taxon>Bacteroidota</taxon>
        <taxon>Cytophagia</taxon>
        <taxon>Cytophagales</taxon>
        <taxon>Thermoflexibacteraceae</taxon>
        <taxon>Thermoflexibacter</taxon>
    </lineage>
</organism>
<proteinExistence type="inferred from homology"/>
<keyword evidence="7" id="KW-0812">Transmembrane</keyword>
<dbReference type="AlphaFoldDB" id="A0A1I2E9Y0"/>
<keyword evidence="5 7" id="KW-0378">Hydrolase</keyword>
<reference evidence="9 10" key="1">
    <citation type="submission" date="2016-10" db="EMBL/GenBank/DDBJ databases">
        <authorList>
            <person name="de Groot N.N."/>
        </authorList>
    </citation>
    <scope>NUCLEOTIDE SEQUENCE [LARGE SCALE GENOMIC DNA]</scope>
    <source>
        <strain>GEY</strain>
        <strain evidence="10">DSM 9560</strain>
    </source>
</reference>
<evidence type="ECO:0000313" key="10">
    <source>
        <dbReference type="Proteomes" id="UP000199513"/>
    </source>
</evidence>
<evidence type="ECO:0000256" key="7">
    <source>
        <dbReference type="RuleBase" id="RU362042"/>
    </source>
</evidence>
<evidence type="ECO:0000256" key="4">
    <source>
        <dbReference type="ARBA" id="ARBA00019232"/>
    </source>
</evidence>
<protein>
    <recommendedName>
        <fullName evidence="4 7">Signal peptidase I</fullName>
        <ecNumber evidence="3 7">3.4.21.89</ecNumber>
    </recommendedName>
</protein>
<name>A0A1I2E9Y0_9BACT</name>
<feature type="domain" description="Peptidase S26" evidence="8">
    <location>
        <begin position="303"/>
        <end position="338"/>
    </location>
</feature>
<dbReference type="PRINTS" id="PR00727">
    <property type="entry name" value="LEADERPTASE"/>
</dbReference>
<dbReference type="CDD" id="cd06530">
    <property type="entry name" value="S26_SPase_I"/>
    <property type="match status" value="2"/>
</dbReference>
<feature type="active site" evidence="6">
    <location>
        <position position="137"/>
    </location>
</feature>
<dbReference type="EC" id="3.4.21.89" evidence="3 7"/>
<dbReference type="PANTHER" id="PTHR43390:SF1">
    <property type="entry name" value="CHLOROPLAST PROCESSING PEPTIDASE"/>
    <property type="match status" value="1"/>
</dbReference>
<accession>A0A1I2E9Y0</accession>
<evidence type="ECO:0000256" key="3">
    <source>
        <dbReference type="ARBA" id="ARBA00013208"/>
    </source>
</evidence>
<comment type="catalytic activity">
    <reaction evidence="1 7">
        <text>Cleavage of hydrophobic, N-terminal signal or leader sequences from secreted and periplasmic proteins.</text>
        <dbReference type="EC" id="3.4.21.89"/>
    </reaction>
</comment>
<dbReference type="Gene3D" id="2.10.109.10">
    <property type="entry name" value="Umud Fragment, subunit A"/>
    <property type="match status" value="1"/>
</dbReference>
<dbReference type="InterPro" id="IPR000223">
    <property type="entry name" value="Pept_S26A_signal_pept_1"/>
</dbReference>
<dbReference type="PROSITE" id="PS00761">
    <property type="entry name" value="SPASE_I_3"/>
    <property type="match status" value="1"/>
</dbReference>
<dbReference type="RefSeq" id="WP_091542187.1">
    <property type="nucleotide sequence ID" value="NZ_FONY01000009.1"/>
</dbReference>
<feature type="active site" evidence="6">
    <location>
        <position position="56"/>
    </location>
</feature>
<dbReference type="SUPFAM" id="SSF51306">
    <property type="entry name" value="LexA/Signal peptidase"/>
    <property type="match status" value="1"/>
</dbReference>
<dbReference type="GO" id="GO:0009003">
    <property type="term" value="F:signal peptidase activity"/>
    <property type="evidence" value="ECO:0007669"/>
    <property type="project" value="UniProtKB-EC"/>
</dbReference>
<comment type="similarity">
    <text evidence="2 7">Belongs to the peptidase S26 family.</text>
</comment>